<dbReference type="Gramene" id="TraesCS6D02G041500.1">
    <property type="protein sequence ID" value="TraesCS6D02G041500.1"/>
    <property type="gene ID" value="TraesCS6D02G041500"/>
</dbReference>
<sequence>MLIEEASYNCSASTQLAVAAGEVYRHWGELAVRLEAQDKAFEEMQRKHQEELEAVKKSQQKKNEAWEKKQHDTDNLIGFLLRAQATQQESIFLSIDVSNLSRCYFDCHF</sequence>
<dbReference type="Gramene" id="TraesARI6D03G03616120.1">
    <property type="protein sequence ID" value="TraesARI6D03G03616120.1"/>
    <property type="gene ID" value="TraesARI6D03G03616120"/>
</dbReference>
<proteinExistence type="predicted"/>
<dbReference type="EnsemblPlants" id="TraesCS6D02G041500.1">
    <property type="protein sequence ID" value="TraesCS6D02G041500.1"/>
    <property type="gene ID" value="TraesCS6D02G041500"/>
</dbReference>
<dbReference type="Gramene" id="TraesLAC6D03G03606330.1">
    <property type="protein sequence ID" value="TraesLAC6D03G03606330.1"/>
    <property type="gene ID" value="TraesLAC6D03G03606330"/>
</dbReference>
<dbReference type="Gramene" id="TraesCS6D03G0082000.1">
    <property type="protein sequence ID" value="TraesCS6D03G0082000.1.CDS"/>
    <property type="gene ID" value="TraesCS6D03G0082000"/>
</dbReference>
<keyword evidence="1" id="KW-0175">Coiled coil</keyword>
<protein>
    <submittedName>
        <fullName evidence="2">Uncharacterized protein</fullName>
    </submittedName>
</protein>
<evidence type="ECO:0000313" key="3">
    <source>
        <dbReference type="Proteomes" id="UP000019116"/>
    </source>
</evidence>
<dbReference type="Proteomes" id="UP000019116">
    <property type="component" value="Chromosome 6D"/>
</dbReference>
<keyword evidence="3" id="KW-1185">Reference proteome</keyword>
<dbReference type="Gramene" id="TraesMAC6D03G03650390.1">
    <property type="protein sequence ID" value="TraesMAC6D03G03650390.1"/>
    <property type="gene ID" value="TraesMAC6D03G03650390"/>
</dbReference>
<dbReference type="SMR" id="A0A3B6QC39"/>
<dbReference type="Gramene" id="TraesSTA6D03G03643210.1">
    <property type="protein sequence ID" value="TraesSTA6D03G03643210.1"/>
    <property type="gene ID" value="TraesSTA6D03G03643210"/>
</dbReference>
<organism evidence="2">
    <name type="scientific">Triticum aestivum</name>
    <name type="common">Wheat</name>
    <dbReference type="NCBI Taxonomy" id="4565"/>
    <lineage>
        <taxon>Eukaryota</taxon>
        <taxon>Viridiplantae</taxon>
        <taxon>Streptophyta</taxon>
        <taxon>Embryophyta</taxon>
        <taxon>Tracheophyta</taxon>
        <taxon>Spermatophyta</taxon>
        <taxon>Magnoliopsida</taxon>
        <taxon>Liliopsida</taxon>
        <taxon>Poales</taxon>
        <taxon>Poaceae</taxon>
        <taxon>BOP clade</taxon>
        <taxon>Pooideae</taxon>
        <taxon>Triticodae</taxon>
        <taxon>Triticeae</taxon>
        <taxon>Triticinae</taxon>
        <taxon>Triticum</taxon>
    </lineage>
</organism>
<feature type="coiled-coil region" evidence="1">
    <location>
        <begin position="41"/>
        <end position="69"/>
    </location>
</feature>
<reference evidence="2" key="2">
    <citation type="submission" date="2018-10" db="UniProtKB">
        <authorList>
            <consortium name="EnsemblPlants"/>
        </authorList>
    </citation>
    <scope>IDENTIFICATION</scope>
</reference>
<name>A0A3B6QC39_WHEAT</name>
<reference evidence="2" key="1">
    <citation type="submission" date="2018-08" db="EMBL/GenBank/DDBJ databases">
        <authorList>
            <person name="Rossello M."/>
        </authorList>
    </citation>
    <scope>NUCLEOTIDE SEQUENCE [LARGE SCALE GENOMIC DNA]</scope>
    <source>
        <strain evidence="2">cv. Chinese Spring</strain>
    </source>
</reference>
<accession>A0A3B6QC39</accession>
<dbReference type="AlphaFoldDB" id="A0A3B6QC39"/>
<dbReference type="Gramene" id="TraesJAG6D03G03643610.1">
    <property type="protein sequence ID" value="TraesJAG6D03G03643610.1"/>
    <property type="gene ID" value="TraesJAG6D03G03643610"/>
</dbReference>
<dbReference type="Gramene" id="TraesLDM6D03G03653530.1">
    <property type="protein sequence ID" value="TraesLDM6D03G03653530.1"/>
    <property type="gene ID" value="TraesLDM6D03G03653530"/>
</dbReference>
<evidence type="ECO:0000313" key="2">
    <source>
        <dbReference type="EnsemblPlants" id="TraesCS6D02G041500.1"/>
    </source>
</evidence>
<evidence type="ECO:0000256" key="1">
    <source>
        <dbReference type="SAM" id="Coils"/>
    </source>
</evidence>
<dbReference type="Gramene" id="TraesJUL6D03G03673300.1">
    <property type="protein sequence ID" value="TraesJUL6D03G03673300.1"/>
    <property type="gene ID" value="TraesJUL6D03G03673300"/>
</dbReference>
<dbReference type="Gramene" id="TraesSYM6D03G03596370.1">
    <property type="protein sequence ID" value="TraesSYM6D03G03596370.1"/>
    <property type="gene ID" value="TraesSYM6D03G03596370"/>
</dbReference>